<name>A0A8W8HUR4_MAGGI</name>
<organism evidence="7 8">
    <name type="scientific">Magallana gigas</name>
    <name type="common">Pacific oyster</name>
    <name type="synonym">Crassostrea gigas</name>
    <dbReference type="NCBI Taxonomy" id="29159"/>
    <lineage>
        <taxon>Eukaryota</taxon>
        <taxon>Metazoa</taxon>
        <taxon>Spiralia</taxon>
        <taxon>Lophotrochozoa</taxon>
        <taxon>Mollusca</taxon>
        <taxon>Bivalvia</taxon>
        <taxon>Autobranchia</taxon>
        <taxon>Pteriomorphia</taxon>
        <taxon>Ostreida</taxon>
        <taxon>Ostreoidea</taxon>
        <taxon>Ostreidae</taxon>
        <taxon>Magallana</taxon>
    </lineage>
</organism>
<dbReference type="PANTHER" id="PTHR23112:SF0">
    <property type="entry name" value="TRANSMEMBRANE PROTEIN 116"/>
    <property type="match status" value="1"/>
</dbReference>
<dbReference type="InterPro" id="IPR023041">
    <property type="entry name" value="Glucose_rcpt_Git3-like_N"/>
</dbReference>
<dbReference type="InterPro" id="IPR017452">
    <property type="entry name" value="GPCR_Rhodpsn_7TM"/>
</dbReference>
<dbReference type="PROSITE" id="PS50262">
    <property type="entry name" value="G_PROTEIN_RECEP_F1_2"/>
    <property type="match status" value="1"/>
</dbReference>
<evidence type="ECO:0000256" key="5">
    <source>
        <dbReference type="SAM" id="Phobius"/>
    </source>
</evidence>
<keyword evidence="2 5" id="KW-0812">Transmembrane</keyword>
<evidence type="ECO:0000256" key="1">
    <source>
        <dbReference type="ARBA" id="ARBA00004141"/>
    </source>
</evidence>
<feature type="domain" description="G-protein coupled receptors family 1 profile" evidence="6">
    <location>
        <begin position="44"/>
        <end position="293"/>
    </location>
</feature>
<feature type="transmembrane region" description="Helical" evidence="5">
    <location>
        <begin position="274"/>
        <end position="296"/>
    </location>
</feature>
<feature type="transmembrane region" description="Helical" evidence="5">
    <location>
        <begin position="70"/>
        <end position="87"/>
    </location>
</feature>
<keyword evidence="8" id="KW-1185">Reference proteome</keyword>
<evidence type="ECO:0000256" key="3">
    <source>
        <dbReference type="ARBA" id="ARBA00022989"/>
    </source>
</evidence>
<evidence type="ECO:0000256" key="2">
    <source>
        <dbReference type="ARBA" id="ARBA00022692"/>
    </source>
</evidence>
<dbReference type="EnsemblMetazoa" id="G11048.2">
    <property type="protein sequence ID" value="G11048.2:cds"/>
    <property type="gene ID" value="G11048"/>
</dbReference>
<keyword evidence="4 5" id="KW-0472">Membrane</keyword>
<dbReference type="Proteomes" id="UP000005408">
    <property type="component" value="Unassembled WGS sequence"/>
</dbReference>
<evidence type="ECO:0000313" key="8">
    <source>
        <dbReference type="Proteomes" id="UP000005408"/>
    </source>
</evidence>
<comment type="subcellular location">
    <subcellularLocation>
        <location evidence="1">Membrane</location>
        <topology evidence="1">Multi-pass membrane protein</topology>
    </subcellularLocation>
</comment>
<feature type="transmembrane region" description="Helical" evidence="5">
    <location>
        <begin position="107"/>
        <end position="137"/>
    </location>
</feature>
<feature type="transmembrane region" description="Helical" evidence="5">
    <location>
        <begin position="27"/>
        <end position="50"/>
    </location>
</feature>
<dbReference type="AlphaFoldDB" id="A0A8W8HUR4"/>
<feature type="transmembrane region" description="Helical" evidence="5">
    <location>
        <begin position="244"/>
        <end position="262"/>
    </location>
</feature>
<dbReference type="GO" id="GO:0005886">
    <property type="term" value="C:plasma membrane"/>
    <property type="evidence" value="ECO:0007669"/>
    <property type="project" value="TreeGrafter"/>
</dbReference>
<sequence>MGNETATAPEIKDGYDLPVYGLHQGHFYSLHIPALICIFLSFASAILTIVLSFRQKSFKTFFSWSKSERLVVYLAVCDAAFNMAHSMDHLHILITKDHVYPKELCQFYGFMLAVFISAQNLMVNVIAVNAFVLIFIGRQIKFGLRDYRLLLWTFGAPFVCATIAALAGQLGPNGSFCYFDGVKGTISNFLFTTVPLTIILLLNSILYGVTLREIYKKEKDIKKTLGKQALITEMRHAAARAMSVFVLVFLIQWWAMAVYGLWTFIDPAAVPATIYHLVTTFSNIGGLLNFLVYIYIKRRLHTFKPPTDISRQNCNGQESVPGS</sequence>
<evidence type="ECO:0000313" key="7">
    <source>
        <dbReference type="EnsemblMetazoa" id="G11048.2:cds"/>
    </source>
</evidence>
<feature type="transmembrane region" description="Helical" evidence="5">
    <location>
        <begin position="149"/>
        <end position="169"/>
    </location>
</feature>
<protein>
    <recommendedName>
        <fullName evidence="6">G-protein coupled receptors family 1 profile domain-containing protein</fullName>
    </recommendedName>
</protein>
<dbReference type="SUPFAM" id="SSF81321">
    <property type="entry name" value="Family A G protein-coupled receptor-like"/>
    <property type="match status" value="1"/>
</dbReference>
<reference evidence="7" key="1">
    <citation type="submission" date="2022-08" db="UniProtKB">
        <authorList>
            <consortium name="EnsemblMetazoa"/>
        </authorList>
    </citation>
    <scope>IDENTIFICATION</scope>
    <source>
        <strain evidence="7">05x7-T-G4-1.051#20</strain>
    </source>
</reference>
<dbReference type="Pfam" id="PF11710">
    <property type="entry name" value="Git3"/>
    <property type="match status" value="1"/>
</dbReference>
<dbReference type="PANTHER" id="PTHR23112">
    <property type="entry name" value="G PROTEIN-COUPLED RECEPTOR 157-RELATED"/>
    <property type="match status" value="1"/>
</dbReference>
<dbReference type="GO" id="GO:0007189">
    <property type="term" value="P:adenylate cyclase-activating G protein-coupled receptor signaling pathway"/>
    <property type="evidence" value="ECO:0007669"/>
    <property type="project" value="TreeGrafter"/>
</dbReference>
<evidence type="ECO:0000259" key="6">
    <source>
        <dbReference type="PROSITE" id="PS50262"/>
    </source>
</evidence>
<keyword evidence="3 5" id="KW-1133">Transmembrane helix</keyword>
<evidence type="ECO:0000256" key="4">
    <source>
        <dbReference type="ARBA" id="ARBA00023136"/>
    </source>
</evidence>
<feature type="transmembrane region" description="Helical" evidence="5">
    <location>
        <begin position="189"/>
        <end position="209"/>
    </location>
</feature>
<accession>A0A8W8HUR4</accession>
<dbReference type="GO" id="GO:0004930">
    <property type="term" value="F:G protein-coupled receptor activity"/>
    <property type="evidence" value="ECO:0007669"/>
    <property type="project" value="TreeGrafter"/>
</dbReference>
<proteinExistence type="predicted"/>
<dbReference type="Gene3D" id="1.20.1070.10">
    <property type="entry name" value="Rhodopsin 7-helix transmembrane proteins"/>
    <property type="match status" value="1"/>
</dbReference>